<reference evidence="5" key="1">
    <citation type="journal article" date="2019" name="Int. J. Syst. Evol. Microbiol.">
        <title>The Global Catalogue of Microorganisms (GCM) 10K type strain sequencing project: providing services to taxonomists for standard genome sequencing and annotation.</title>
        <authorList>
            <consortium name="The Broad Institute Genomics Platform"/>
            <consortium name="The Broad Institute Genome Sequencing Center for Infectious Disease"/>
            <person name="Wu L."/>
            <person name="Ma J."/>
        </authorList>
    </citation>
    <scope>NUCLEOTIDE SEQUENCE [LARGE SCALE GENOMIC DNA]</scope>
    <source>
        <strain evidence="5">CGMCC 4.7181</strain>
    </source>
</reference>
<evidence type="ECO:0000259" key="3">
    <source>
        <dbReference type="Pfam" id="PF01593"/>
    </source>
</evidence>
<feature type="signal peptide" evidence="2">
    <location>
        <begin position="1"/>
        <end position="22"/>
    </location>
</feature>
<organism evidence="4 5">
    <name type="scientific">Microbacterium nanhaiense</name>
    <dbReference type="NCBI Taxonomy" id="1301026"/>
    <lineage>
        <taxon>Bacteria</taxon>
        <taxon>Bacillati</taxon>
        <taxon>Actinomycetota</taxon>
        <taxon>Actinomycetes</taxon>
        <taxon>Micrococcales</taxon>
        <taxon>Microbacteriaceae</taxon>
        <taxon>Microbacterium</taxon>
    </lineage>
</organism>
<dbReference type="Gene3D" id="3.50.50.60">
    <property type="entry name" value="FAD/NAD(P)-binding domain"/>
    <property type="match status" value="3"/>
</dbReference>
<dbReference type="EMBL" id="BMMQ01000009">
    <property type="protein sequence ID" value="GGO66326.1"/>
    <property type="molecule type" value="Genomic_DNA"/>
</dbReference>
<feature type="compositionally biased region" description="Acidic residues" evidence="1">
    <location>
        <begin position="415"/>
        <end position="426"/>
    </location>
</feature>
<feature type="chain" id="PRO_5047403106" description="Amine oxidase domain-containing protein" evidence="2">
    <location>
        <begin position="23"/>
        <end position="489"/>
    </location>
</feature>
<feature type="domain" description="Amine oxidase" evidence="3">
    <location>
        <begin position="51"/>
        <end position="125"/>
    </location>
</feature>
<dbReference type="Pfam" id="PF01593">
    <property type="entry name" value="Amino_oxidase"/>
    <property type="match status" value="2"/>
</dbReference>
<feature type="region of interest" description="Disordered" evidence="1">
    <location>
        <begin position="402"/>
        <end position="432"/>
    </location>
</feature>
<comment type="caution">
    <text evidence="4">The sequence shown here is derived from an EMBL/GenBank/DDBJ whole genome shotgun (WGS) entry which is preliminary data.</text>
</comment>
<dbReference type="PROSITE" id="PS51318">
    <property type="entry name" value="TAT"/>
    <property type="match status" value="1"/>
</dbReference>
<keyword evidence="2" id="KW-0732">Signal</keyword>
<gene>
    <name evidence="4" type="ORF">GCM10010910_25510</name>
</gene>
<dbReference type="Proteomes" id="UP000638043">
    <property type="component" value="Unassembled WGS sequence"/>
</dbReference>
<dbReference type="SUPFAM" id="SSF51905">
    <property type="entry name" value="FAD/NAD(P)-binding domain"/>
    <property type="match status" value="2"/>
</dbReference>
<feature type="region of interest" description="Disordered" evidence="1">
    <location>
        <begin position="24"/>
        <end position="48"/>
    </location>
</feature>
<dbReference type="InterPro" id="IPR002937">
    <property type="entry name" value="Amino_oxidase"/>
</dbReference>
<dbReference type="InterPro" id="IPR036188">
    <property type="entry name" value="FAD/NAD-bd_sf"/>
</dbReference>
<evidence type="ECO:0000256" key="2">
    <source>
        <dbReference type="SAM" id="SignalP"/>
    </source>
</evidence>
<dbReference type="PROSITE" id="PS51257">
    <property type="entry name" value="PROKAR_LIPOPROTEIN"/>
    <property type="match status" value="1"/>
</dbReference>
<evidence type="ECO:0000256" key="1">
    <source>
        <dbReference type="SAM" id="MobiDB-lite"/>
    </source>
</evidence>
<keyword evidence="5" id="KW-1185">Reference proteome</keyword>
<dbReference type="InterPro" id="IPR006311">
    <property type="entry name" value="TAT_signal"/>
</dbReference>
<dbReference type="RefSeq" id="WP_188702484.1">
    <property type="nucleotide sequence ID" value="NZ_BMMQ01000009.1"/>
</dbReference>
<dbReference type="PANTHER" id="PTHR10742">
    <property type="entry name" value="FLAVIN MONOAMINE OXIDASE"/>
    <property type="match status" value="1"/>
</dbReference>
<dbReference type="Pfam" id="PF13450">
    <property type="entry name" value="NAD_binding_8"/>
    <property type="match status" value="1"/>
</dbReference>
<evidence type="ECO:0000313" key="4">
    <source>
        <dbReference type="EMBL" id="GGO66326.1"/>
    </source>
</evidence>
<dbReference type="PANTHER" id="PTHR10742:SF410">
    <property type="entry name" value="LYSINE-SPECIFIC HISTONE DEMETHYLASE 2"/>
    <property type="match status" value="1"/>
</dbReference>
<protein>
    <recommendedName>
        <fullName evidence="3">Amine oxidase domain-containing protein</fullName>
    </recommendedName>
</protein>
<dbReference type="SUPFAM" id="SSF54373">
    <property type="entry name" value="FAD-linked reductases, C-terminal domain"/>
    <property type="match status" value="1"/>
</dbReference>
<dbReference type="InterPro" id="IPR050281">
    <property type="entry name" value="Flavin_monoamine_oxidase"/>
</dbReference>
<evidence type="ECO:0000313" key="5">
    <source>
        <dbReference type="Proteomes" id="UP000638043"/>
    </source>
</evidence>
<name>A0ABQ2N4H5_9MICO</name>
<sequence>MRITRRTLFAGAGAGALALLLASCTPDEPEPKPVEPSKTPEPTVDPTPVGEIPEAAAMFRTAWAADPYAFGARSVTPAGVTSVERAALAAPLMDRVFFAGEATSTERPGTVAGAADEGRRAAAQLAELADDGERIAVVGAGIAGSAAAGLLAEGGFAVTVIEARDRIGGRLATEATDDWPVPPQHGAWLFAPDDQAAAKLALVGVGSVDVDGRAGIGADGEVDAPSTEQIAKALATAREASADTPLAEALGEELSDELRAALDGYSAFTGIDPETASSWYAPELPAEPHTALVSDVAPFVEDALGDVDVTLSTVVSNISYDEEGVSVRFASGESITVDRLIVTVPIGVLQTDAIGFEPPLPFEHRGAISALEMGHMEAVWLRYETPFWETTAGVWQLVGPIGDDAATEEPSAGEPEGDATEGEQPDGETSAPPVIRTWINLLPTTGEPILVGLVGGRDARGLAELADDELHELARASLAPFADPPADGA</sequence>
<proteinExistence type="predicted"/>
<accession>A0ABQ2N4H5</accession>
<feature type="domain" description="Amine oxidase" evidence="3">
    <location>
        <begin position="293"/>
        <end position="480"/>
    </location>
</feature>